<organism evidence="2 3">
    <name type="scientific">Periconia macrospinosa</name>
    <dbReference type="NCBI Taxonomy" id="97972"/>
    <lineage>
        <taxon>Eukaryota</taxon>
        <taxon>Fungi</taxon>
        <taxon>Dikarya</taxon>
        <taxon>Ascomycota</taxon>
        <taxon>Pezizomycotina</taxon>
        <taxon>Dothideomycetes</taxon>
        <taxon>Pleosporomycetidae</taxon>
        <taxon>Pleosporales</taxon>
        <taxon>Massarineae</taxon>
        <taxon>Periconiaceae</taxon>
        <taxon>Periconia</taxon>
    </lineage>
</organism>
<sequence length="330" mass="37094">MDRIKPISIDTRSIDGSLPPYSPARSVDQFVKDYDKEKNGESTARLVRSFTDCSATESETFTPIATTSRAWTQSSWKRDEWHSIRSVLSTKKQLIALLAVLAFCIAPFFVVGVLLRRESLLFREAFSTKVQGCGNNILIFGEAVNATVEGIEALFVLDRTYGRLSFSQAKIIDAAWDLVMGRGVQLCAWILSYVVFSDAILRLIERHPAPFRTFMRLTIEGASLNTAWALLVELCRTRSKRTWCLFFYMLLSTAHVLSIPPFLSAMAGYDSRTVAFVSVGQNDIMPARDLQLGRVVSRFPGLSLEKPTCEADASLTDWDQRKTDLQNFCE</sequence>
<feature type="transmembrane region" description="Helical" evidence="1">
    <location>
        <begin position="94"/>
        <end position="115"/>
    </location>
</feature>
<keyword evidence="1" id="KW-0812">Transmembrane</keyword>
<proteinExistence type="predicted"/>
<feature type="transmembrane region" description="Helical" evidence="1">
    <location>
        <begin position="243"/>
        <end position="263"/>
    </location>
</feature>
<reference evidence="2 3" key="1">
    <citation type="journal article" date="2018" name="Sci. Rep.">
        <title>Comparative genomics provides insights into the lifestyle and reveals functional heterogeneity of dark septate endophytic fungi.</title>
        <authorList>
            <person name="Knapp D.G."/>
            <person name="Nemeth J.B."/>
            <person name="Barry K."/>
            <person name="Hainaut M."/>
            <person name="Henrissat B."/>
            <person name="Johnson J."/>
            <person name="Kuo A."/>
            <person name="Lim J.H.P."/>
            <person name="Lipzen A."/>
            <person name="Nolan M."/>
            <person name="Ohm R.A."/>
            <person name="Tamas L."/>
            <person name="Grigoriev I.V."/>
            <person name="Spatafora J.W."/>
            <person name="Nagy L.G."/>
            <person name="Kovacs G.M."/>
        </authorList>
    </citation>
    <scope>NUCLEOTIDE SEQUENCE [LARGE SCALE GENOMIC DNA]</scope>
    <source>
        <strain evidence="2 3">DSE2036</strain>
    </source>
</reference>
<evidence type="ECO:0000256" key="1">
    <source>
        <dbReference type="SAM" id="Phobius"/>
    </source>
</evidence>
<keyword evidence="1" id="KW-0472">Membrane</keyword>
<dbReference type="EMBL" id="KZ805303">
    <property type="protein sequence ID" value="PVI07681.1"/>
    <property type="molecule type" value="Genomic_DNA"/>
</dbReference>
<dbReference type="Proteomes" id="UP000244855">
    <property type="component" value="Unassembled WGS sequence"/>
</dbReference>
<keyword evidence="3" id="KW-1185">Reference proteome</keyword>
<gene>
    <name evidence="2" type="ORF">DM02DRAFT_608764</name>
</gene>
<accession>A0A2V1EAX5</accession>
<dbReference type="OrthoDB" id="3903561at2759"/>
<dbReference type="STRING" id="97972.A0A2V1EAX5"/>
<name>A0A2V1EAX5_9PLEO</name>
<protein>
    <submittedName>
        <fullName evidence="2">Uncharacterized protein</fullName>
    </submittedName>
</protein>
<keyword evidence="1" id="KW-1133">Transmembrane helix</keyword>
<evidence type="ECO:0000313" key="2">
    <source>
        <dbReference type="EMBL" id="PVI07681.1"/>
    </source>
</evidence>
<evidence type="ECO:0000313" key="3">
    <source>
        <dbReference type="Proteomes" id="UP000244855"/>
    </source>
</evidence>
<dbReference type="AlphaFoldDB" id="A0A2V1EAX5"/>